<comment type="caution">
    <text evidence="4">The sequence shown here is derived from an EMBL/GenBank/DDBJ whole genome shotgun (WGS) entry which is preliminary data.</text>
</comment>
<dbReference type="CDD" id="cd14315">
    <property type="entry name" value="UBA1_UBAP1"/>
    <property type="match status" value="1"/>
</dbReference>
<sequence>MAGWKSGSDFQNSGPCSYLDQVPFKINDRFRSPAKVGLPVGFCLPDCTSVLAQFEYDFSLERRVVRWGKEVEEARQEVESSRMRRAASREQEAEPSKGTPPARSSDEKAPPPPALNPVLAGLSHSSILTPLPAPSLGPPRHPSPPAPLQGFDLADFESAEDPFDKLELKILNDKEELRSILQVQALTLLPPAKMDLYHRPNGLVAPPGQEGPGCRLETGPPCNIRSLTFPKLSDSTPSPTPQNNLPNGTPPITRRALPQNYINAVLAHDRVVKRSPPLAATGPAPRPPGVVRQGGALLGLTPRDRQCVETIVAMGYPYEGVLRAMQRQGQNMEQVLDYLFVHTRLCERGFDASTVEECLEMYQCSEEKALEFLQLVSRFGEMGFERDAVKEVLRLHNNDQDKALEELMARGATS</sequence>
<dbReference type="AlphaFoldDB" id="A0A9Q1JDC4"/>
<dbReference type="InterPro" id="IPR049467">
    <property type="entry name" value="UBAP-1-like_UBA2"/>
</dbReference>
<feature type="compositionally biased region" description="Pro residues" evidence="1">
    <location>
        <begin position="131"/>
        <end position="147"/>
    </location>
</feature>
<feature type="compositionally biased region" description="Polar residues" evidence="1">
    <location>
        <begin position="233"/>
        <end position="247"/>
    </location>
</feature>
<dbReference type="SMART" id="SM00165">
    <property type="entry name" value="UBA"/>
    <property type="match status" value="2"/>
</dbReference>
<evidence type="ECO:0008006" key="6">
    <source>
        <dbReference type="Google" id="ProtNLM"/>
    </source>
</evidence>
<dbReference type="EMBL" id="JAINUF010000001">
    <property type="protein sequence ID" value="KAJ8380745.1"/>
    <property type="molecule type" value="Genomic_DNA"/>
</dbReference>
<dbReference type="PROSITE" id="PS50030">
    <property type="entry name" value="UBA"/>
    <property type="match status" value="2"/>
</dbReference>
<dbReference type="GO" id="GO:0043130">
    <property type="term" value="F:ubiquitin binding"/>
    <property type="evidence" value="ECO:0007669"/>
    <property type="project" value="InterPro"/>
</dbReference>
<dbReference type="CDD" id="cd14316">
    <property type="entry name" value="UBA2_UBAP1_like"/>
    <property type="match status" value="1"/>
</dbReference>
<feature type="compositionally biased region" description="Basic and acidic residues" evidence="1">
    <location>
        <begin position="76"/>
        <end position="95"/>
    </location>
</feature>
<dbReference type="PANTHER" id="PTHR15960">
    <property type="entry name" value="LD44032P"/>
    <property type="match status" value="1"/>
</dbReference>
<proteinExistence type="predicted"/>
<dbReference type="PANTHER" id="PTHR15960:SF2">
    <property type="entry name" value="UBIQUITIN-ASSOCIATED PROTEIN 1"/>
    <property type="match status" value="1"/>
</dbReference>
<dbReference type="InterPro" id="IPR038870">
    <property type="entry name" value="UBAP1"/>
</dbReference>
<dbReference type="Proteomes" id="UP001152622">
    <property type="component" value="Chromosome 1"/>
</dbReference>
<dbReference type="OrthoDB" id="2018023at2759"/>
<name>A0A9Q1JDC4_SYNKA</name>
<feature type="region of interest" description="Disordered" evidence="1">
    <location>
        <begin position="225"/>
        <end position="254"/>
    </location>
</feature>
<evidence type="ECO:0000313" key="5">
    <source>
        <dbReference type="Proteomes" id="UP001152622"/>
    </source>
</evidence>
<dbReference type="InterPro" id="IPR009060">
    <property type="entry name" value="UBA-like_sf"/>
</dbReference>
<dbReference type="GO" id="GO:0043162">
    <property type="term" value="P:ubiquitin-dependent protein catabolic process via the multivesicular body sorting pathway"/>
    <property type="evidence" value="ECO:0007669"/>
    <property type="project" value="InterPro"/>
</dbReference>
<feature type="domain" description="UMA" evidence="3">
    <location>
        <begin position="19"/>
        <end position="65"/>
    </location>
</feature>
<keyword evidence="5" id="KW-1185">Reference proteome</keyword>
<evidence type="ECO:0000256" key="1">
    <source>
        <dbReference type="SAM" id="MobiDB-lite"/>
    </source>
</evidence>
<dbReference type="PROSITE" id="PS51497">
    <property type="entry name" value="UMA"/>
    <property type="match status" value="1"/>
</dbReference>
<dbReference type="SUPFAM" id="SSF46934">
    <property type="entry name" value="UBA-like"/>
    <property type="match status" value="2"/>
</dbReference>
<evidence type="ECO:0000259" key="3">
    <source>
        <dbReference type="PROSITE" id="PS51497"/>
    </source>
</evidence>
<dbReference type="InterPro" id="IPR023340">
    <property type="entry name" value="UMA"/>
</dbReference>
<organism evidence="4 5">
    <name type="scientific">Synaphobranchus kaupii</name>
    <name type="common">Kaup's arrowtooth eel</name>
    <dbReference type="NCBI Taxonomy" id="118154"/>
    <lineage>
        <taxon>Eukaryota</taxon>
        <taxon>Metazoa</taxon>
        <taxon>Chordata</taxon>
        <taxon>Craniata</taxon>
        <taxon>Vertebrata</taxon>
        <taxon>Euteleostomi</taxon>
        <taxon>Actinopterygii</taxon>
        <taxon>Neopterygii</taxon>
        <taxon>Teleostei</taxon>
        <taxon>Anguilliformes</taxon>
        <taxon>Synaphobranchidae</taxon>
        <taxon>Synaphobranchus</taxon>
    </lineage>
</organism>
<evidence type="ECO:0000259" key="2">
    <source>
        <dbReference type="PROSITE" id="PS50030"/>
    </source>
</evidence>
<feature type="domain" description="UBA" evidence="2">
    <location>
        <begin position="302"/>
        <end position="342"/>
    </location>
</feature>
<dbReference type="GO" id="GO:0000813">
    <property type="term" value="C:ESCRT I complex"/>
    <property type="evidence" value="ECO:0007669"/>
    <property type="project" value="InterPro"/>
</dbReference>
<dbReference type="Gene3D" id="1.20.120.1920">
    <property type="entry name" value="UBAP1 SOUBA domain"/>
    <property type="match status" value="1"/>
</dbReference>
<feature type="domain" description="UBA" evidence="2">
    <location>
        <begin position="363"/>
        <end position="410"/>
    </location>
</feature>
<evidence type="ECO:0000313" key="4">
    <source>
        <dbReference type="EMBL" id="KAJ8380745.1"/>
    </source>
</evidence>
<dbReference type="Pfam" id="PF22567">
    <property type="entry name" value="UBA_9"/>
    <property type="match status" value="1"/>
</dbReference>
<protein>
    <recommendedName>
        <fullName evidence="6">Ubiquitin-associated protein 1</fullName>
    </recommendedName>
</protein>
<dbReference type="Pfam" id="PF21267">
    <property type="entry name" value="UBAP-1_UBA2"/>
    <property type="match status" value="1"/>
</dbReference>
<gene>
    <name evidence="4" type="ORF">SKAU_G00015230</name>
</gene>
<dbReference type="InterPro" id="IPR015940">
    <property type="entry name" value="UBA"/>
</dbReference>
<reference evidence="4" key="1">
    <citation type="journal article" date="2023" name="Science">
        <title>Genome structures resolve the early diversification of teleost fishes.</title>
        <authorList>
            <person name="Parey E."/>
            <person name="Louis A."/>
            <person name="Montfort J."/>
            <person name="Bouchez O."/>
            <person name="Roques C."/>
            <person name="Iampietro C."/>
            <person name="Lluch J."/>
            <person name="Castinel A."/>
            <person name="Donnadieu C."/>
            <person name="Desvignes T."/>
            <person name="Floi Bucao C."/>
            <person name="Jouanno E."/>
            <person name="Wen M."/>
            <person name="Mejri S."/>
            <person name="Dirks R."/>
            <person name="Jansen H."/>
            <person name="Henkel C."/>
            <person name="Chen W.J."/>
            <person name="Zahm M."/>
            <person name="Cabau C."/>
            <person name="Klopp C."/>
            <person name="Thompson A.W."/>
            <person name="Robinson-Rechavi M."/>
            <person name="Braasch I."/>
            <person name="Lecointre G."/>
            <person name="Bobe J."/>
            <person name="Postlethwait J.H."/>
            <person name="Berthelot C."/>
            <person name="Roest Crollius H."/>
            <person name="Guiguen Y."/>
        </authorList>
    </citation>
    <scope>NUCLEOTIDE SEQUENCE</scope>
    <source>
        <strain evidence="4">WJC10195</strain>
    </source>
</reference>
<feature type="region of interest" description="Disordered" evidence="1">
    <location>
        <begin position="76"/>
        <end position="151"/>
    </location>
</feature>
<dbReference type="InterPro" id="IPR042575">
    <property type="entry name" value="UBAP1_C"/>
</dbReference>
<accession>A0A9Q1JDC4</accession>